<comment type="caution">
    <text evidence="1">The sequence shown here is derived from an EMBL/GenBank/DDBJ whole genome shotgun (WGS) entry which is preliminary data.</text>
</comment>
<evidence type="ECO:0000313" key="2">
    <source>
        <dbReference type="Proteomes" id="UP001159427"/>
    </source>
</evidence>
<proteinExistence type="predicted"/>
<reference evidence="1 2" key="1">
    <citation type="submission" date="2022-05" db="EMBL/GenBank/DDBJ databases">
        <authorList>
            <consortium name="Genoscope - CEA"/>
            <person name="William W."/>
        </authorList>
    </citation>
    <scope>NUCLEOTIDE SEQUENCE [LARGE SCALE GENOMIC DNA]</scope>
</reference>
<accession>A0ABN8QVD9</accession>
<organism evidence="1 2">
    <name type="scientific">Porites evermanni</name>
    <dbReference type="NCBI Taxonomy" id="104178"/>
    <lineage>
        <taxon>Eukaryota</taxon>
        <taxon>Metazoa</taxon>
        <taxon>Cnidaria</taxon>
        <taxon>Anthozoa</taxon>
        <taxon>Hexacorallia</taxon>
        <taxon>Scleractinia</taxon>
        <taxon>Fungiina</taxon>
        <taxon>Poritidae</taxon>
        <taxon>Porites</taxon>
    </lineage>
</organism>
<gene>
    <name evidence="1" type="ORF">PEVE_00007135</name>
</gene>
<evidence type="ECO:0000313" key="1">
    <source>
        <dbReference type="EMBL" id="CAH3170108.1"/>
    </source>
</evidence>
<keyword evidence="2" id="KW-1185">Reference proteome</keyword>
<sequence>QYFPRPGYTLNGKKIEQCTQPSGIHWPIVVPASRLIVPGILQFQYRFSDKGLPVQQCTEPN</sequence>
<dbReference type="EMBL" id="CALNXI010001473">
    <property type="protein sequence ID" value="CAH3170108.1"/>
    <property type="molecule type" value="Genomic_DNA"/>
</dbReference>
<feature type="non-terminal residue" evidence="1">
    <location>
        <position position="1"/>
    </location>
</feature>
<name>A0ABN8QVD9_9CNID</name>
<protein>
    <submittedName>
        <fullName evidence="1">Uncharacterized protein</fullName>
    </submittedName>
</protein>
<dbReference type="Proteomes" id="UP001159427">
    <property type="component" value="Unassembled WGS sequence"/>
</dbReference>